<proteinExistence type="predicted"/>
<gene>
    <name evidence="1" type="ORF">MLD38_014629</name>
</gene>
<comment type="caution">
    <text evidence="1">The sequence shown here is derived from an EMBL/GenBank/DDBJ whole genome shotgun (WGS) entry which is preliminary data.</text>
</comment>
<sequence length="109" mass="12079">MTASFDHPNSVNLLTENTYLVAMVLLGLSHFVETVRDGHFPVRRNEGDGENWSSGGTICLDLLRVPDMTSQKWSPLSWWGFACYLDSSSPSPSKPSISKGDTTKTKRSE</sequence>
<protein>
    <submittedName>
        <fullName evidence="1">Uncharacterized protein</fullName>
    </submittedName>
</protein>
<name>A0ACB9RDZ1_9MYRT</name>
<dbReference type="Proteomes" id="UP001057402">
    <property type="component" value="Chromosome 4"/>
</dbReference>
<evidence type="ECO:0000313" key="1">
    <source>
        <dbReference type="EMBL" id="KAI4376925.1"/>
    </source>
</evidence>
<keyword evidence="2" id="KW-1185">Reference proteome</keyword>
<reference evidence="2" key="1">
    <citation type="journal article" date="2023" name="Front. Plant Sci.">
        <title>Chromosomal-level genome assembly of Melastoma candidum provides insights into trichome evolution.</title>
        <authorList>
            <person name="Zhong Y."/>
            <person name="Wu W."/>
            <person name="Sun C."/>
            <person name="Zou P."/>
            <person name="Liu Y."/>
            <person name="Dai S."/>
            <person name="Zhou R."/>
        </authorList>
    </citation>
    <scope>NUCLEOTIDE SEQUENCE [LARGE SCALE GENOMIC DNA]</scope>
</reference>
<dbReference type="EMBL" id="CM042883">
    <property type="protein sequence ID" value="KAI4376925.1"/>
    <property type="molecule type" value="Genomic_DNA"/>
</dbReference>
<accession>A0ACB9RDZ1</accession>
<organism evidence="1 2">
    <name type="scientific">Melastoma candidum</name>
    <dbReference type="NCBI Taxonomy" id="119954"/>
    <lineage>
        <taxon>Eukaryota</taxon>
        <taxon>Viridiplantae</taxon>
        <taxon>Streptophyta</taxon>
        <taxon>Embryophyta</taxon>
        <taxon>Tracheophyta</taxon>
        <taxon>Spermatophyta</taxon>
        <taxon>Magnoliopsida</taxon>
        <taxon>eudicotyledons</taxon>
        <taxon>Gunneridae</taxon>
        <taxon>Pentapetalae</taxon>
        <taxon>rosids</taxon>
        <taxon>malvids</taxon>
        <taxon>Myrtales</taxon>
        <taxon>Melastomataceae</taxon>
        <taxon>Melastomatoideae</taxon>
        <taxon>Melastomateae</taxon>
        <taxon>Melastoma</taxon>
    </lineage>
</organism>
<evidence type="ECO:0000313" key="2">
    <source>
        <dbReference type="Proteomes" id="UP001057402"/>
    </source>
</evidence>